<sequence length="270" mass="29617">MASIKYLFAISFLIIIAFNSVLAAPVSSKEVVDRKNNDSEESPETDKKIPAKINDASLNEQDTDESIDGDEKSSKPEHAHKHKDHSDHLDVDEDDTKAKKVDKEDDSDSVKSDKLNDKSGGSEKYQKEFDDKSTALEADKPAATSHSEEEGENDIRKPLADNTYPKAPAATAAEDRQQQSREIVDKDTKAAVSDEASDKHEEVPAPVKGSGTMTQEENEGVANLTEDKQMDERQDGISVVQTTTKSPNSGMSASVSFLLIFLSIMLYLLQ</sequence>
<protein>
    <submittedName>
        <fullName evidence="5">Uncharacterized protein</fullName>
    </submittedName>
</protein>
<feature type="signal peptide" evidence="3">
    <location>
        <begin position="1"/>
        <end position="23"/>
    </location>
</feature>
<dbReference type="WBParaSite" id="PDA_v2.g13318.t1">
    <property type="protein sequence ID" value="PDA_v2.g13318.t1"/>
    <property type="gene ID" value="PDA_v2.g13318"/>
</dbReference>
<feature type="transmembrane region" description="Helical" evidence="2">
    <location>
        <begin position="250"/>
        <end position="269"/>
    </location>
</feature>
<keyword evidence="3" id="KW-0732">Signal</keyword>
<keyword evidence="2" id="KW-1133">Transmembrane helix</keyword>
<dbReference type="AlphaFoldDB" id="A0A914PEY6"/>
<keyword evidence="2" id="KW-0472">Membrane</keyword>
<evidence type="ECO:0000313" key="4">
    <source>
        <dbReference type="Proteomes" id="UP000887578"/>
    </source>
</evidence>
<feature type="compositionally biased region" description="Basic and acidic residues" evidence="1">
    <location>
        <begin position="96"/>
        <end position="140"/>
    </location>
</feature>
<name>A0A914PEY6_9BILA</name>
<feature type="region of interest" description="Disordered" evidence="1">
    <location>
        <begin position="27"/>
        <end position="236"/>
    </location>
</feature>
<feature type="compositionally biased region" description="Basic and acidic residues" evidence="1">
    <location>
        <begin position="30"/>
        <end position="49"/>
    </location>
</feature>
<feature type="compositionally biased region" description="Basic and acidic residues" evidence="1">
    <location>
        <begin position="173"/>
        <end position="189"/>
    </location>
</feature>
<evidence type="ECO:0000256" key="3">
    <source>
        <dbReference type="SAM" id="SignalP"/>
    </source>
</evidence>
<organism evidence="4 5">
    <name type="scientific">Panagrolaimus davidi</name>
    <dbReference type="NCBI Taxonomy" id="227884"/>
    <lineage>
        <taxon>Eukaryota</taxon>
        <taxon>Metazoa</taxon>
        <taxon>Ecdysozoa</taxon>
        <taxon>Nematoda</taxon>
        <taxon>Chromadorea</taxon>
        <taxon>Rhabditida</taxon>
        <taxon>Tylenchina</taxon>
        <taxon>Panagrolaimomorpha</taxon>
        <taxon>Panagrolaimoidea</taxon>
        <taxon>Panagrolaimidae</taxon>
        <taxon>Panagrolaimus</taxon>
    </lineage>
</organism>
<keyword evidence="4" id="KW-1185">Reference proteome</keyword>
<proteinExistence type="predicted"/>
<evidence type="ECO:0000256" key="1">
    <source>
        <dbReference type="SAM" id="MobiDB-lite"/>
    </source>
</evidence>
<keyword evidence="2" id="KW-0812">Transmembrane</keyword>
<feature type="compositionally biased region" description="Basic and acidic residues" evidence="1">
    <location>
        <begin position="225"/>
        <end position="235"/>
    </location>
</feature>
<feature type="chain" id="PRO_5037043268" evidence="3">
    <location>
        <begin position="24"/>
        <end position="270"/>
    </location>
</feature>
<dbReference type="Proteomes" id="UP000887578">
    <property type="component" value="Unplaced"/>
</dbReference>
<accession>A0A914PEY6</accession>
<evidence type="ECO:0000313" key="5">
    <source>
        <dbReference type="WBParaSite" id="PDA_v2.g13318.t1"/>
    </source>
</evidence>
<reference evidence="5" key="1">
    <citation type="submission" date="2022-11" db="UniProtKB">
        <authorList>
            <consortium name="WormBaseParasite"/>
        </authorList>
    </citation>
    <scope>IDENTIFICATION</scope>
</reference>
<evidence type="ECO:0000256" key="2">
    <source>
        <dbReference type="SAM" id="Phobius"/>
    </source>
</evidence>